<evidence type="ECO:0000313" key="2">
    <source>
        <dbReference type="Proteomes" id="UP001176521"/>
    </source>
</evidence>
<proteinExistence type="predicted"/>
<name>A0AAN6G8S8_9BASI</name>
<comment type="caution">
    <text evidence="1">The sequence shown here is derived from an EMBL/GenBank/DDBJ whole genome shotgun (WGS) entry which is preliminary data.</text>
</comment>
<dbReference type="EMBL" id="JAPDMQ010000287">
    <property type="protein sequence ID" value="KAK0528048.1"/>
    <property type="molecule type" value="Genomic_DNA"/>
</dbReference>
<evidence type="ECO:0000313" key="1">
    <source>
        <dbReference type="EMBL" id="KAK0528048.1"/>
    </source>
</evidence>
<sequence length="52" mass="5697">MGFDICSISPVPPCPDDTEIVTEYQVSAIPCGPCEQESLRRTADELLRPFGL</sequence>
<keyword evidence="2" id="KW-1185">Reference proteome</keyword>
<dbReference type="AlphaFoldDB" id="A0AAN6G8S8"/>
<dbReference type="Proteomes" id="UP001176521">
    <property type="component" value="Unassembled WGS sequence"/>
</dbReference>
<gene>
    <name evidence="1" type="ORF">OC842_004676</name>
</gene>
<protein>
    <submittedName>
        <fullName evidence="1">Uncharacterized protein</fullName>
    </submittedName>
</protein>
<organism evidence="1 2">
    <name type="scientific">Tilletia horrida</name>
    <dbReference type="NCBI Taxonomy" id="155126"/>
    <lineage>
        <taxon>Eukaryota</taxon>
        <taxon>Fungi</taxon>
        <taxon>Dikarya</taxon>
        <taxon>Basidiomycota</taxon>
        <taxon>Ustilaginomycotina</taxon>
        <taxon>Exobasidiomycetes</taxon>
        <taxon>Tilletiales</taxon>
        <taxon>Tilletiaceae</taxon>
        <taxon>Tilletia</taxon>
    </lineage>
</organism>
<feature type="non-terminal residue" evidence="1">
    <location>
        <position position="52"/>
    </location>
</feature>
<reference evidence="1" key="1">
    <citation type="journal article" date="2023" name="PhytoFront">
        <title>Draft Genome Resources of Seven Strains of Tilletia horrida, Causal Agent of Kernel Smut of Rice.</title>
        <authorList>
            <person name="Khanal S."/>
            <person name="Antony Babu S."/>
            <person name="Zhou X.G."/>
        </authorList>
    </citation>
    <scope>NUCLEOTIDE SEQUENCE</scope>
    <source>
        <strain evidence="1">TX3</strain>
    </source>
</reference>
<accession>A0AAN6G8S8</accession>